<sequence>MNSNLVVLTLIVNFQFVHALSPREPNLFTLPAQVNWAFT</sequence>
<dbReference type="AlphaFoldDB" id="A0A2P2P6L8"/>
<feature type="signal peptide" evidence="1">
    <location>
        <begin position="1"/>
        <end position="19"/>
    </location>
</feature>
<evidence type="ECO:0000256" key="1">
    <source>
        <dbReference type="SAM" id="SignalP"/>
    </source>
</evidence>
<keyword evidence="1" id="KW-0732">Signal</keyword>
<proteinExistence type="predicted"/>
<evidence type="ECO:0000313" key="2">
    <source>
        <dbReference type="EMBL" id="MBX50392.1"/>
    </source>
</evidence>
<accession>A0A2P2P6L8</accession>
<feature type="chain" id="PRO_5015125335" evidence="1">
    <location>
        <begin position="20"/>
        <end position="39"/>
    </location>
</feature>
<name>A0A2P2P6L8_RHIMU</name>
<protein>
    <submittedName>
        <fullName evidence="2">Uncharacterized protein</fullName>
    </submittedName>
</protein>
<reference evidence="2" key="1">
    <citation type="submission" date="2018-02" db="EMBL/GenBank/DDBJ databases">
        <title>Rhizophora mucronata_Transcriptome.</title>
        <authorList>
            <person name="Meera S.P."/>
            <person name="Sreeshan A."/>
            <person name="Augustine A."/>
        </authorList>
    </citation>
    <scope>NUCLEOTIDE SEQUENCE</scope>
    <source>
        <tissue evidence="2">Leaf</tissue>
    </source>
</reference>
<dbReference type="EMBL" id="GGEC01069908">
    <property type="protein sequence ID" value="MBX50392.1"/>
    <property type="molecule type" value="Transcribed_RNA"/>
</dbReference>
<organism evidence="2">
    <name type="scientific">Rhizophora mucronata</name>
    <name type="common">Asiatic mangrove</name>
    <dbReference type="NCBI Taxonomy" id="61149"/>
    <lineage>
        <taxon>Eukaryota</taxon>
        <taxon>Viridiplantae</taxon>
        <taxon>Streptophyta</taxon>
        <taxon>Embryophyta</taxon>
        <taxon>Tracheophyta</taxon>
        <taxon>Spermatophyta</taxon>
        <taxon>Magnoliopsida</taxon>
        <taxon>eudicotyledons</taxon>
        <taxon>Gunneridae</taxon>
        <taxon>Pentapetalae</taxon>
        <taxon>rosids</taxon>
        <taxon>fabids</taxon>
        <taxon>Malpighiales</taxon>
        <taxon>Rhizophoraceae</taxon>
        <taxon>Rhizophora</taxon>
    </lineage>
</organism>